<keyword evidence="1" id="KW-1133">Transmembrane helix</keyword>
<gene>
    <name evidence="2" type="ORF">E3C22_10255</name>
</gene>
<name>A0A4Y8RIG5_9HYPH</name>
<reference evidence="2 3" key="1">
    <citation type="submission" date="2019-03" db="EMBL/GenBank/DDBJ databases">
        <title>Jiella endophytica sp. nov., a novel endophytic bacterium isolated from root of Ficus microcarpa Linn. f.</title>
        <authorList>
            <person name="Tuo L."/>
        </authorList>
    </citation>
    <scope>NUCLEOTIDE SEQUENCE [LARGE SCALE GENOMIC DNA]</scope>
    <source>
        <strain evidence="2 3">CBS5Q-3</strain>
    </source>
</reference>
<dbReference type="AlphaFoldDB" id="A0A4Y8RIG5"/>
<dbReference type="RefSeq" id="WP_134761940.1">
    <property type="nucleotide sequence ID" value="NZ_SOZD01000003.1"/>
</dbReference>
<evidence type="ECO:0000313" key="3">
    <source>
        <dbReference type="Proteomes" id="UP000298179"/>
    </source>
</evidence>
<protein>
    <submittedName>
        <fullName evidence="2">Uncharacterized protein</fullName>
    </submittedName>
</protein>
<keyword evidence="3" id="KW-1185">Reference proteome</keyword>
<feature type="transmembrane region" description="Helical" evidence="1">
    <location>
        <begin position="183"/>
        <end position="207"/>
    </location>
</feature>
<organism evidence="2 3">
    <name type="scientific">Jiella endophytica</name>
    <dbReference type="NCBI Taxonomy" id="2558362"/>
    <lineage>
        <taxon>Bacteria</taxon>
        <taxon>Pseudomonadati</taxon>
        <taxon>Pseudomonadota</taxon>
        <taxon>Alphaproteobacteria</taxon>
        <taxon>Hyphomicrobiales</taxon>
        <taxon>Aurantimonadaceae</taxon>
        <taxon>Jiella</taxon>
    </lineage>
</organism>
<dbReference type="Proteomes" id="UP000298179">
    <property type="component" value="Unassembled WGS sequence"/>
</dbReference>
<evidence type="ECO:0000256" key="1">
    <source>
        <dbReference type="SAM" id="Phobius"/>
    </source>
</evidence>
<dbReference type="OrthoDB" id="9808451at2"/>
<proteinExistence type="predicted"/>
<keyword evidence="1" id="KW-0812">Transmembrane</keyword>
<comment type="caution">
    <text evidence="2">The sequence shown here is derived from an EMBL/GenBank/DDBJ whole genome shotgun (WGS) entry which is preliminary data.</text>
</comment>
<sequence>MGETNENISQLMGTKRLADAVRQAKIAAAQRSDVVVDIREADRARLEILAEELQPIIRELEPGDDYFDFTVSGGSHPRLWIDGTANVMMARDRRTYRFVRETRLGRLTLAESTEPRAIADHVTDYVAERIVEREKAFAADDALATAESQPGNGKAAMADEAPLRIHEPKKVEAKPKRSRMSDFAIALVWLMIGAVLGAAILLAIASYRGVTIPG</sequence>
<accession>A0A4Y8RIG5</accession>
<evidence type="ECO:0000313" key="2">
    <source>
        <dbReference type="EMBL" id="TFF22838.1"/>
    </source>
</evidence>
<dbReference type="EMBL" id="SOZD01000003">
    <property type="protein sequence ID" value="TFF22838.1"/>
    <property type="molecule type" value="Genomic_DNA"/>
</dbReference>
<keyword evidence="1" id="KW-0472">Membrane</keyword>